<dbReference type="RefSeq" id="WP_189170130.1">
    <property type="nucleotide sequence ID" value="NZ_BMQB01000004.1"/>
</dbReference>
<gene>
    <name evidence="1" type="ORF">GCM10010123_23670</name>
</gene>
<reference evidence="1" key="2">
    <citation type="submission" date="2020-09" db="EMBL/GenBank/DDBJ databases">
        <authorList>
            <person name="Sun Q."/>
            <person name="Ohkuma M."/>
        </authorList>
    </citation>
    <scope>NUCLEOTIDE SEQUENCE</scope>
    <source>
        <strain evidence="1">JCM 3090</strain>
    </source>
</reference>
<dbReference type="Proteomes" id="UP000649739">
    <property type="component" value="Unassembled WGS sequence"/>
</dbReference>
<dbReference type="AlphaFoldDB" id="A0A8J3B4K0"/>
<dbReference type="EMBL" id="BMQB01000004">
    <property type="protein sequence ID" value="GGJ93063.1"/>
    <property type="molecule type" value="Genomic_DNA"/>
</dbReference>
<protein>
    <submittedName>
        <fullName evidence="1">Uncharacterized protein</fullName>
    </submittedName>
</protein>
<organism evidence="1 2">
    <name type="scientific">Pilimelia anulata</name>
    <dbReference type="NCBI Taxonomy" id="53371"/>
    <lineage>
        <taxon>Bacteria</taxon>
        <taxon>Bacillati</taxon>
        <taxon>Actinomycetota</taxon>
        <taxon>Actinomycetes</taxon>
        <taxon>Micromonosporales</taxon>
        <taxon>Micromonosporaceae</taxon>
        <taxon>Pilimelia</taxon>
    </lineage>
</organism>
<reference evidence="1" key="1">
    <citation type="journal article" date="2014" name="Int. J. Syst. Evol. Microbiol.">
        <title>Complete genome sequence of Corynebacterium casei LMG S-19264T (=DSM 44701T), isolated from a smear-ripened cheese.</title>
        <authorList>
            <consortium name="US DOE Joint Genome Institute (JGI-PGF)"/>
            <person name="Walter F."/>
            <person name="Albersmeier A."/>
            <person name="Kalinowski J."/>
            <person name="Ruckert C."/>
        </authorList>
    </citation>
    <scope>NUCLEOTIDE SEQUENCE</scope>
    <source>
        <strain evidence="1">JCM 3090</strain>
    </source>
</reference>
<proteinExistence type="predicted"/>
<keyword evidence="2" id="KW-1185">Reference proteome</keyword>
<name>A0A8J3B4K0_9ACTN</name>
<evidence type="ECO:0000313" key="1">
    <source>
        <dbReference type="EMBL" id="GGJ93063.1"/>
    </source>
</evidence>
<sequence length="111" mass="11391">MATGDGIRVDPGRLGELAAALRAEVERQYVPQLVAVGAELAVDLPPPAAEFRELVGLLGAHRDAQARTVDQVHDYANRSSGLAAAAERAGARYAAADARAAAAFPTGRGSA</sequence>
<accession>A0A8J3B4K0</accession>
<comment type="caution">
    <text evidence="1">The sequence shown here is derived from an EMBL/GenBank/DDBJ whole genome shotgun (WGS) entry which is preliminary data.</text>
</comment>
<evidence type="ECO:0000313" key="2">
    <source>
        <dbReference type="Proteomes" id="UP000649739"/>
    </source>
</evidence>